<gene>
    <name evidence="2" type="ORF">E2C01_022061</name>
</gene>
<feature type="compositionally biased region" description="Basic residues" evidence="1">
    <location>
        <begin position="31"/>
        <end position="40"/>
    </location>
</feature>
<keyword evidence="3" id="KW-1185">Reference proteome</keyword>
<organism evidence="2 3">
    <name type="scientific">Portunus trituberculatus</name>
    <name type="common">Swimming crab</name>
    <name type="synonym">Neptunus trituberculatus</name>
    <dbReference type="NCBI Taxonomy" id="210409"/>
    <lineage>
        <taxon>Eukaryota</taxon>
        <taxon>Metazoa</taxon>
        <taxon>Ecdysozoa</taxon>
        <taxon>Arthropoda</taxon>
        <taxon>Crustacea</taxon>
        <taxon>Multicrustacea</taxon>
        <taxon>Malacostraca</taxon>
        <taxon>Eumalacostraca</taxon>
        <taxon>Eucarida</taxon>
        <taxon>Decapoda</taxon>
        <taxon>Pleocyemata</taxon>
        <taxon>Brachyura</taxon>
        <taxon>Eubrachyura</taxon>
        <taxon>Portunoidea</taxon>
        <taxon>Portunidae</taxon>
        <taxon>Portuninae</taxon>
        <taxon>Portunus</taxon>
    </lineage>
</organism>
<protein>
    <submittedName>
        <fullName evidence="2">Uncharacterized protein</fullName>
    </submittedName>
</protein>
<comment type="caution">
    <text evidence="2">The sequence shown here is derived from an EMBL/GenBank/DDBJ whole genome shotgun (WGS) entry which is preliminary data.</text>
</comment>
<feature type="region of interest" description="Disordered" evidence="1">
    <location>
        <begin position="1"/>
        <end position="59"/>
    </location>
</feature>
<reference evidence="2 3" key="1">
    <citation type="submission" date="2019-05" db="EMBL/GenBank/DDBJ databases">
        <title>Another draft genome of Portunus trituberculatus and its Hox gene families provides insights of decapod evolution.</title>
        <authorList>
            <person name="Jeong J.-H."/>
            <person name="Song I."/>
            <person name="Kim S."/>
            <person name="Choi T."/>
            <person name="Kim D."/>
            <person name="Ryu S."/>
            <person name="Kim W."/>
        </authorList>
    </citation>
    <scope>NUCLEOTIDE SEQUENCE [LARGE SCALE GENOMIC DNA]</scope>
    <source>
        <tissue evidence="2">Muscle</tissue>
    </source>
</reference>
<sequence length="98" mass="10958">MLYLKPHTTHHTLPITSPSASASVSPYAHCHPYRSPKATHSKGITGAPADVKLRQPSTTNTFHEVPVAIDYRVKYHDPRLAPNREEDERVNPISDRHG</sequence>
<dbReference type="EMBL" id="VSRR010001977">
    <property type="protein sequence ID" value="MPC28849.1"/>
    <property type="molecule type" value="Genomic_DNA"/>
</dbReference>
<dbReference type="AlphaFoldDB" id="A0A5B7E606"/>
<proteinExistence type="predicted"/>
<evidence type="ECO:0000313" key="3">
    <source>
        <dbReference type="Proteomes" id="UP000324222"/>
    </source>
</evidence>
<feature type="compositionally biased region" description="Low complexity" evidence="1">
    <location>
        <begin position="17"/>
        <end position="26"/>
    </location>
</feature>
<evidence type="ECO:0000313" key="2">
    <source>
        <dbReference type="EMBL" id="MPC28849.1"/>
    </source>
</evidence>
<name>A0A5B7E606_PORTR</name>
<dbReference type="Proteomes" id="UP000324222">
    <property type="component" value="Unassembled WGS sequence"/>
</dbReference>
<evidence type="ECO:0000256" key="1">
    <source>
        <dbReference type="SAM" id="MobiDB-lite"/>
    </source>
</evidence>
<accession>A0A5B7E606</accession>
<feature type="region of interest" description="Disordered" evidence="1">
    <location>
        <begin position="76"/>
        <end position="98"/>
    </location>
</feature>